<dbReference type="Proteomes" id="UP000178771">
    <property type="component" value="Unassembled WGS sequence"/>
</dbReference>
<dbReference type="Pfam" id="PF00188">
    <property type="entry name" value="CAP"/>
    <property type="match status" value="1"/>
</dbReference>
<dbReference type="InterPro" id="IPR035940">
    <property type="entry name" value="CAP_sf"/>
</dbReference>
<dbReference type="STRING" id="1802624.A2982_03820"/>
<name>A0A1F4V3V0_UNCKA</name>
<accession>A0A1F4V3V0</accession>
<keyword evidence="1" id="KW-0472">Membrane</keyword>
<reference evidence="3 4" key="1">
    <citation type="journal article" date="2016" name="Nat. Commun.">
        <title>Thousands of microbial genomes shed light on interconnected biogeochemical processes in an aquifer system.</title>
        <authorList>
            <person name="Anantharaman K."/>
            <person name="Brown C.T."/>
            <person name="Hug L.A."/>
            <person name="Sharon I."/>
            <person name="Castelle C.J."/>
            <person name="Probst A.J."/>
            <person name="Thomas B.C."/>
            <person name="Singh A."/>
            <person name="Wilkins M.J."/>
            <person name="Karaoz U."/>
            <person name="Brodie E.L."/>
            <person name="Williams K.H."/>
            <person name="Hubbard S.S."/>
            <person name="Banfield J.F."/>
        </authorList>
    </citation>
    <scope>NUCLEOTIDE SEQUENCE [LARGE SCALE GENOMIC DNA]</scope>
</reference>
<proteinExistence type="predicted"/>
<sequence>MKNFFLPHSDNKKRSILLQPHLLLSYCFFAAALLLSNYFIVQGVRGVLGYATNVDISDLLKYTNLKREESGLGNLKLNPVLSKAAEQKANDMFANDYWAHVSPGGKEPWDFINAVGYDYSYAGENLAVDFSESKNIVQAWYDSQSHRDNLINSNYMEVGFAVVNGELQGRKTTLVVQMFGRPRFTEGLSTALAPESEPGISTRGVSIETAVEIPAEKELESPAVPAEALSLLPAPISPVSGEVLNASNVFDFSRFLAILLGLFLSALFAIDGYYVRKMGVLRVSGHTFLHITILVLAIAGIWYTSIGLIL</sequence>
<feature type="transmembrane region" description="Helical" evidence="1">
    <location>
        <begin position="21"/>
        <end position="40"/>
    </location>
</feature>
<dbReference type="InterPro" id="IPR014044">
    <property type="entry name" value="CAP_dom"/>
</dbReference>
<evidence type="ECO:0000256" key="1">
    <source>
        <dbReference type="SAM" id="Phobius"/>
    </source>
</evidence>
<gene>
    <name evidence="3" type="ORF">A2982_03820</name>
</gene>
<comment type="caution">
    <text evidence="3">The sequence shown here is derived from an EMBL/GenBank/DDBJ whole genome shotgun (WGS) entry which is preliminary data.</text>
</comment>
<evidence type="ECO:0000259" key="2">
    <source>
        <dbReference type="Pfam" id="PF00188"/>
    </source>
</evidence>
<dbReference type="CDD" id="cd05379">
    <property type="entry name" value="CAP_bacterial"/>
    <property type="match status" value="1"/>
</dbReference>
<keyword evidence="1" id="KW-0812">Transmembrane</keyword>
<dbReference type="EMBL" id="MEVH01000012">
    <property type="protein sequence ID" value="OGC51829.1"/>
    <property type="molecule type" value="Genomic_DNA"/>
</dbReference>
<protein>
    <recommendedName>
        <fullName evidence="2">SCP domain-containing protein</fullName>
    </recommendedName>
</protein>
<keyword evidence="1" id="KW-1133">Transmembrane helix</keyword>
<organism evidence="3 4">
    <name type="scientific">candidate division WWE3 bacterium RIFCSPLOWO2_01_FULL_39_13</name>
    <dbReference type="NCBI Taxonomy" id="1802624"/>
    <lineage>
        <taxon>Bacteria</taxon>
        <taxon>Katanobacteria</taxon>
    </lineage>
</organism>
<feature type="domain" description="SCP" evidence="2">
    <location>
        <begin position="61"/>
        <end position="178"/>
    </location>
</feature>
<dbReference type="SUPFAM" id="SSF55797">
    <property type="entry name" value="PR-1-like"/>
    <property type="match status" value="1"/>
</dbReference>
<dbReference type="PANTHER" id="PTHR31157:SF1">
    <property type="entry name" value="SCP DOMAIN-CONTAINING PROTEIN"/>
    <property type="match status" value="1"/>
</dbReference>
<feature type="transmembrane region" description="Helical" evidence="1">
    <location>
        <begin position="287"/>
        <end position="309"/>
    </location>
</feature>
<evidence type="ECO:0000313" key="4">
    <source>
        <dbReference type="Proteomes" id="UP000178771"/>
    </source>
</evidence>
<dbReference type="Gene3D" id="3.40.33.10">
    <property type="entry name" value="CAP"/>
    <property type="match status" value="1"/>
</dbReference>
<feature type="transmembrane region" description="Helical" evidence="1">
    <location>
        <begin position="255"/>
        <end position="275"/>
    </location>
</feature>
<dbReference type="AlphaFoldDB" id="A0A1F4V3V0"/>
<evidence type="ECO:0000313" key="3">
    <source>
        <dbReference type="EMBL" id="OGC51829.1"/>
    </source>
</evidence>
<dbReference type="PANTHER" id="PTHR31157">
    <property type="entry name" value="SCP DOMAIN-CONTAINING PROTEIN"/>
    <property type="match status" value="1"/>
</dbReference>